<gene>
    <name evidence="1" type="ORF">TVAG_226110</name>
</gene>
<dbReference type="InterPro" id="IPR026906">
    <property type="entry name" value="LRR_5"/>
</dbReference>
<dbReference type="EMBL" id="DS113989">
    <property type="protein sequence ID" value="EAX92111.1"/>
    <property type="molecule type" value="Genomic_DNA"/>
</dbReference>
<reference evidence="1" key="2">
    <citation type="journal article" date="2007" name="Science">
        <title>Draft genome sequence of the sexually transmitted pathogen Trichomonas vaginalis.</title>
        <authorList>
            <person name="Carlton J.M."/>
            <person name="Hirt R.P."/>
            <person name="Silva J.C."/>
            <person name="Delcher A.L."/>
            <person name="Schatz M."/>
            <person name="Zhao Q."/>
            <person name="Wortman J.R."/>
            <person name="Bidwell S.L."/>
            <person name="Alsmark U.C.M."/>
            <person name="Besteiro S."/>
            <person name="Sicheritz-Ponten T."/>
            <person name="Noel C.J."/>
            <person name="Dacks J.B."/>
            <person name="Foster P.G."/>
            <person name="Simillion C."/>
            <person name="Van de Peer Y."/>
            <person name="Miranda-Saavedra D."/>
            <person name="Barton G.J."/>
            <person name="Westrop G.D."/>
            <person name="Mueller S."/>
            <person name="Dessi D."/>
            <person name="Fiori P.L."/>
            <person name="Ren Q."/>
            <person name="Paulsen I."/>
            <person name="Zhang H."/>
            <person name="Bastida-Corcuera F.D."/>
            <person name="Simoes-Barbosa A."/>
            <person name="Brown M.T."/>
            <person name="Hayes R.D."/>
            <person name="Mukherjee M."/>
            <person name="Okumura C.Y."/>
            <person name="Schneider R."/>
            <person name="Smith A.J."/>
            <person name="Vanacova S."/>
            <person name="Villalvazo M."/>
            <person name="Haas B.J."/>
            <person name="Pertea M."/>
            <person name="Feldblyum T.V."/>
            <person name="Utterback T.R."/>
            <person name="Shu C.L."/>
            <person name="Osoegawa K."/>
            <person name="de Jong P.J."/>
            <person name="Hrdy I."/>
            <person name="Horvathova L."/>
            <person name="Zubacova Z."/>
            <person name="Dolezal P."/>
            <person name="Malik S.B."/>
            <person name="Logsdon J.M. Jr."/>
            <person name="Henze K."/>
            <person name="Gupta A."/>
            <person name="Wang C.C."/>
            <person name="Dunne R.L."/>
            <person name="Upcroft J.A."/>
            <person name="Upcroft P."/>
            <person name="White O."/>
            <person name="Salzberg S.L."/>
            <person name="Tang P."/>
            <person name="Chiu C.-H."/>
            <person name="Lee Y.-S."/>
            <person name="Embley T.M."/>
            <person name="Coombs G.H."/>
            <person name="Mottram J.C."/>
            <person name="Tachezy J."/>
            <person name="Fraser-Liggett C.M."/>
            <person name="Johnson P.J."/>
        </authorList>
    </citation>
    <scope>NUCLEOTIDE SEQUENCE [LARGE SCALE GENOMIC DNA]</scope>
    <source>
        <strain evidence="1">G3</strain>
    </source>
</reference>
<evidence type="ECO:0008006" key="3">
    <source>
        <dbReference type="Google" id="ProtNLM"/>
    </source>
</evidence>
<keyword evidence="2" id="KW-1185">Reference proteome</keyword>
<dbReference type="Proteomes" id="UP000001542">
    <property type="component" value="Unassembled WGS sequence"/>
</dbReference>
<organism evidence="1 2">
    <name type="scientific">Trichomonas vaginalis (strain ATCC PRA-98 / G3)</name>
    <dbReference type="NCBI Taxonomy" id="412133"/>
    <lineage>
        <taxon>Eukaryota</taxon>
        <taxon>Metamonada</taxon>
        <taxon>Parabasalia</taxon>
        <taxon>Trichomonadida</taxon>
        <taxon>Trichomonadidae</taxon>
        <taxon>Trichomonas</taxon>
    </lineage>
</organism>
<name>A2FSL0_TRIV3</name>
<dbReference type="AlphaFoldDB" id="A2FSL0"/>
<reference evidence="1" key="1">
    <citation type="submission" date="2006-10" db="EMBL/GenBank/DDBJ databases">
        <authorList>
            <person name="Amadeo P."/>
            <person name="Zhao Q."/>
            <person name="Wortman J."/>
            <person name="Fraser-Liggett C."/>
            <person name="Carlton J."/>
        </authorList>
    </citation>
    <scope>NUCLEOTIDE SEQUENCE</scope>
    <source>
        <strain evidence="1">G3</strain>
    </source>
</reference>
<dbReference type="Gene3D" id="3.80.10.10">
    <property type="entry name" value="Ribonuclease Inhibitor"/>
    <property type="match status" value="1"/>
</dbReference>
<dbReference type="VEuPathDB" id="TrichDB:TVAGG3_0171860"/>
<sequence>MAAFVDCVNLSLFISESPNFVVFNGALYDKLFTTLYAFPSKYYYTDLVPTVKFVASSRGFSGCSFTEFTLKNRLEGVDMFLFRSCFNLKKIDLRCGVFKTLSYSAFTGCYNLFELKLPKTIEEFSYLLFTMTGKLKSLTLPDNLKKIHTRAFESSSLTDINYCGLFNVPYKIPSSYNVHVTQFYQGGSLFAGKTISDRNFVCEAIYCTHSYVMLPVIKTIPHNIRCYQFSFNLILLSQVFISI</sequence>
<dbReference type="STRING" id="5722.A2FSL0"/>
<dbReference type="InParanoid" id="A2FSL0"/>
<dbReference type="InterPro" id="IPR032675">
    <property type="entry name" value="LRR_dom_sf"/>
</dbReference>
<accession>A2FSL0</accession>
<dbReference type="KEGG" id="tva:4749820"/>
<evidence type="ECO:0000313" key="1">
    <source>
        <dbReference type="EMBL" id="EAX92111.1"/>
    </source>
</evidence>
<dbReference type="VEuPathDB" id="TrichDB:TVAG_226110"/>
<dbReference type="SUPFAM" id="SSF52058">
    <property type="entry name" value="L domain-like"/>
    <property type="match status" value="1"/>
</dbReference>
<dbReference type="RefSeq" id="XP_001305041.1">
    <property type="nucleotide sequence ID" value="XM_001305040.1"/>
</dbReference>
<proteinExistence type="predicted"/>
<protein>
    <recommendedName>
        <fullName evidence="3">Surface antigen BspA-like</fullName>
    </recommendedName>
</protein>
<evidence type="ECO:0000313" key="2">
    <source>
        <dbReference type="Proteomes" id="UP000001542"/>
    </source>
</evidence>
<dbReference type="Pfam" id="PF13306">
    <property type="entry name" value="LRR_5"/>
    <property type="match status" value="1"/>
</dbReference>